<evidence type="ECO:0000313" key="1">
    <source>
        <dbReference type="EMBL" id="MBC6492267.1"/>
    </source>
</evidence>
<organism evidence="1 2">
    <name type="scientific">Flavihumibacter stibioxidans</name>
    <dbReference type="NCBI Taxonomy" id="1834163"/>
    <lineage>
        <taxon>Bacteria</taxon>
        <taxon>Pseudomonadati</taxon>
        <taxon>Bacteroidota</taxon>
        <taxon>Chitinophagia</taxon>
        <taxon>Chitinophagales</taxon>
        <taxon>Chitinophagaceae</taxon>
        <taxon>Flavihumibacter</taxon>
    </lineage>
</organism>
<gene>
    <name evidence="1" type="ORF">BC349_14490</name>
</gene>
<comment type="caution">
    <text evidence="1">The sequence shown here is derived from an EMBL/GenBank/DDBJ whole genome shotgun (WGS) entry which is preliminary data.</text>
</comment>
<proteinExistence type="predicted"/>
<evidence type="ECO:0008006" key="3">
    <source>
        <dbReference type="Google" id="ProtNLM"/>
    </source>
</evidence>
<dbReference type="EMBL" id="MBUA01000027">
    <property type="protein sequence ID" value="MBC6492267.1"/>
    <property type="molecule type" value="Genomic_DNA"/>
</dbReference>
<dbReference type="Gene3D" id="2.40.160.60">
    <property type="entry name" value="Outer membrane protein transport protein (OMPP1/FadL/TodX)"/>
    <property type="match status" value="1"/>
</dbReference>
<sequence>MHMRKGIFVISFGLLSFAGYSQVPEDALRMSWNTPSGTARNQAIGGVMGSLGGDITANFINPAGLGLYKTSELVLTPGYNFINNNASFRDTKNSRNSNNLFLGTSGFVFGMPTNPRNNSSAAFSIAINRSADFNNKVNYRGQNNFSSLSESYAAEIASSGLTLDEALNSNSISFPARMGLYTYLVDTLTTSGFGTEVVGTPLRYAYEKDTAFLLNQDNYIETSGGITELAISFAGSNKDKLFWGLSLGVPIVNYERSSVLTESDASDNARNYFDYATLREKYTSKGFGLNLKMGMIFRPVESVRLGAAIHTPTIYGLKDTYDATMETALENYNLPTSVNVKTLNEGYLPEYRYDLTSPWKFMVSGSYVFREVADTRQQRGFISADLEYVTYSTNRFRSAEENTIEDDEYFKSVNSVVKQIYKGAINARIGGELKFNTLMVRGGFSYYGNPYDDDALNGKRMYVSGGVGYRNKGYFIDLAYVHRMTNDISFPYRLPDKANTFADVKGSGGNVVATIGLKF</sequence>
<dbReference type="Proteomes" id="UP000765802">
    <property type="component" value="Unassembled WGS sequence"/>
</dbReference>
<name>A0ABR7MB43_9BACT</name>
<evidence type="ECO:0000313" key="2">
    <source>
        <dbReference type="Proteomes" id="UP000765802"/>
    </source>
</evidence>
<dbReference type="SUPFAM" id="SSF56935">
    <property type="entry name" value="Porins"/>
    <property type="match status" value="1"/>
</dbReference>
<keyword evidence="2" id="KW-1185">Reference proteome</keyword>
<reference evidence="1 2" key="1">
    <citation type="submission" date="2016-07" db="EMBL/GenBank/DDBJ databases">
        <title>Genome analysis of Flavihumibacter stibioxidans YS-17.</title>
        <authorList>
            <person name="Shi K."/>
            <person name="Han Y."/>
            <person name="Wang G."/>
        </authorList>
    </citation>
    <scope>NUCLEOTIDE SEQUENCE [LARGE SCALE GENOMIC DNA]</scope>
    <source>
        <strain evidence="1 2">YS-17</strain>
    </source>
</reference>
<protein>
    <recommendedName>
        <fullName evidence="3">Outer membrane protein transport protein (OMPP1/FadL/TodX)</fullName>
    </recommendedName>
</protein>
<accession>A0ABR7MB43</accession>